<dbReference type="InterPro" id="IPR017452">
    <property type="entry name" value="GPCR_Rhodpsn_7TM"/>
</dbReference>
<dbReference type="InterPro" id="IPR027417">
    <property type="entry name" value="P-loop_NTPase"/>
</dbReference>
<evidence type="ECO:0000313" key="8">
    <source>
        <dbReference type="Proteomes" id="UP000095280"/>
    </source>
</evidence>
<dbReference type="InterPro" id="IPR052090">
    <property type="entry name" value="Cytolytic_pore-forming_toxin"/>
</dbReference>
<evidence type="ECO:0000256" key="4">
    <source>
        <dbReference type="ARBA" id="ARBA00023136"/>
    </source>
</evidence>
<dbReference type="Pfam" id="PF00001">
    <property type="entry name" value="7tm_1"/>
    <property type="match status" value="1"/>
</dbReference>
<dbReference type="CDD" id="cd00063">
    <property type="entry name" value="FN3"/>
    <property type="match status" value="1"/>
</dbReference>
<dbReference type="PROSITE" id="PS50262">
    <property type="entry name" value="G_PROTEIN_RECEP_F1_2"/>
    <property type="match status" value="1"/>
</dbReference>
<dbReference type="InterPro" id="IPR036116">
    <property type="entry name" value="FN3_sf"/>
</dbReference>
<reference evidence="9" key="1">
    <citation type="submission" date="2016-11" db="UniProtKB">
        <authorList>
            <consortium name="WormBaseParasite"/>
        </authorList>
    </citation>
    <scope>IDENTIFICATION</scope>
</reference>
<keyword evidence="2 5" id="KW-0812">Transmembrane</keyword>
<dbReference type="PANTHER" id="PTHR31594:SF14">
    <property type="entry name" value="FIBRONECTIN TYPE-III DOMAIN-CONTAINING PROTEIN"/>
    <property type="match status" value="1"/>
</dbReference>
<evidence type="ECO:0000256" key="1">
    <source>
        <dbReference type="ARBA" id="ARBA00004370"/>
    </source>
</evidence>
<dbReference type="PROSITE" id="PS50853">
    <property type="entry name" value="FN3"/>
    <property type="match status" value="1"/>
</dbReference>
<keyword evidence="3 5" id="KW-1133">Transmembrane helix</keyword>
<evidence type="ECO:0000313" key="9">
    <source>
        <dbReference type="WBParaSite" id="maker-unitig_470-snap-gene-0.2-mRNA-1"/>
    </source>
</evidence>
<evidence type="ECO:0000259" key="7">
    <source>
        <dbReference type="PROSITE" id="PS50853"/>
    </source>
</evidence>
<dbReference type="Gene3D" id="3.40.50.300">
    <property type="entry name" value="P-loop containing nucleotide triphosphate hydrolases"/>
    <property type="match status" value="1"/>
</dbReference>
<feature type="domain" description="G-protein coupled receptors family 1 profile" evidence="6">
    <location>
        <begin position="120"/>
        <end position="360"/>
    </location>
</feature>
<keyword evidence="8" id="KW-1185">Reference proteome</keyword>
<dbReference type="Proteomes" id="UP000095280">
    <property type="component" value="Unplaced"/>
</dbReference>
<evidence type="ECO:0000256" key="2">
    <source>
        <dbReference type="ARBA" id="ARBA00022692"/>
    </source>
</evidence>
<feature type="transmembrane region" description="Helical" evidence="5">
    <location>
        <begin position="189"/>
        <end position="210"/>
    </location>
</feature>
<feature type="transmembrane region" description="Helical" evidence="5">
    <location>
        <begin position="108"/>
        <end position="129"/>
    </location>
</feature>
<sequence>VELLDPQQLWHQVTMDTLMRISLFSLIKPRQWQKINCWTSSASQSKHSAITPTPSAPSSQLHVVMTTENYASNQQFVDTKEDLLVECRADQSSAQCALATMLGVLSAYGLPLMFGLCLVSNCLVIYVCIVRLRLESRFSVYLCAFCLCDTVQSLVWGFAWVFPARGVPFMTRGSAGYLLMNDSDGVCKAARFVQAFSAVCVIIVLLAGAIDRCLTVHWPLWAHRLTRNHAFVGVLASVAAAILVSLPMVVIMGHTAVPMRGYNSSILCGIVFKPKSASYYAAMVYRLLVAGDTSILLIAPALAVNVLITCRIVSITRQRRRVVNPGGWPQPRRPQLSREETSASLSIVLINLVYFLTCIPKIIGIRGLYNSMENPDAPVETRFLINLHDISDLMLQWTGTLTIIIVFRQIKSFRQHFKAILRLRTFSTAILADHCADMNKKLSAARSAFKKKFKRRPPADAHGSFKDKDLRIACLGRPVALGTLYDARNDRFITGTKLWSQAATLDMTKSQVEVTRTISIEKECTFSDKAKLLKLSPDLKLGFLCGNTEVEGSGRYLNDSKTSLNSEEVTLAYRIVTRFDELHLEPSGGVEFPQQLADTPATHVVTGIKFGANAFLVFEKERELLGEASASEESLESMVSALKVAFNESDAPPKYSSDFDDSVYDRVKCRYFGDFDVESPPTTLREAFGCVSSFSSDSAETPLVAYLTPLSTLGGKVVMLKRKITDEQLNEAGDYLQRLNDSISAAGTQQRVLASSPWQTQRAELSEFVNMVEVIKTRYTEKLLKTLPDAREHNKGCDKITKLLTNFRDNSPFGPAQLLDWISNRERECIALQALAAQLSSVGIKLIKDATDKQQFEKSAEQKLLVELNFPTISFYLKSLQRFLNGESNYSTVERSRDTWHDTEEHEKIIVLVNELVSIVERNRTDDKFTVSAALISEAGRNNTDRIEIIKKYRKGHQWCALEIPPPPKDLSCEEIKSTRAKFSWSAVKSEFAPAVQYRINIYVSSKKDSSELVVTKLTDEVTTDVHELDPSSKFKAKISTVTPFGDSVESRSVRFETLPLELCSEYVRKIMCESKPVRKEGDEAFPGEIFQLKMRLLKLPESCQCPADHCICPESFDIGACKSSPGKYLLVVGETGTGKTRFINALVNAFYKVEYKDNFRLRLISETAPECSALESTASNRISQIINQAHSQTSKVSLYTLHPVDTSGGCSSGRSALDCPLTVIDTPGFGDTRGLEEDQRVVKKIARVLGEDSTCIPGMTGILHAVGFVVKASQNRLTPTQKYIFDQ</sequence>
<name>A0A1I8FTE7_9PLAT</name>
<feature type="transmembrane region" description="Helical" evidence="5">
    <location>
        <begin position="342"/>
        <end position="363"/>
    </location>
</feature>
<dbReference type="WBParaSite" id="maker-unitig_470-snap-gene-0.2-mRNA-1">
    <property type="protein sequence ID" value="maker-unitig_470-snap-gene-0.2-mRNA-1"/>
    <property type="gene ID" value="maker-unitig_470-snap-gene-0.2"/>
</dbReference>
<dbReference type="GO" id="GO:0016020">
    <property type="term" value="C:membrane"/>
    <property type="evidence" value="ECO:0007669"/>
    <property type="project" value="UniProtKB-SubCell"/>
</dbReference>
<protein>
    <submittedName>
        <fullName evidence="9">G_PROTEIN_RECEP_F1_2 domain-containing protein</fullName>
    </submittedName>
</protein>
<dbReference type="InterPro" id="IPR003961">
    <property type="entry name" value="FN3_dom"/>
</dbReference>
<dbReference type="InterPro" id="IPR013783">
    <property type="entry name" value="Ig-like_fold"/>
</dbReference>
<dbReference type="InterPro" id="IPR025662">
    <property type="entry name" value="Sigma_54_int_dom_ATP-bd_1"/>
</dbReference>
<dbReference type="GO" id="GO:0004930">
    <property type="term" value="F:G protein-coupled receptor activity"/>
    <property type="evidence" value="ECO:0007669"/>
    <property type="project" value="InterPro"/>
</dbReference>
<dbReference type="InterPro" id="IPR056072">
    <property type="entry name" value="SNTX_MACPF/CDC-like_dom"/>
</dbReference>
<proteinExistence type="predicted"/>
<dbReference type="Gene3D" id="1.20.1070.10">
    <property type="entry name" value="Rhodopsin 7-helix transmembrane proteins"/>
    <property type="match status" value="1"/>
</dbReference>
<evidence type="ECO:0000259" key="6">
    <source>
        <dbReference type="PROSITE" id="PS50262"/>
    </source>
</evidence>
<feature type="transmembrane region" description="Helical" evidence="5">
    <location>
        <begin position="230"/>
        <end position="252"/>
    </location>
</feature>
<dbReference type="SMART" id="SM00060">
    <property type="entry name" value="FN3"/>
    <property type="match status" value="1"/>
</dbReference>
<feature type="transmembrane region" description="Helical" evidence="5">
    <location>
        <begin position="293"/>
        <end position="313"/>
    </location>
</feature>
<keyword evidence="4 5" id="KW-0472">Membrane</keyword>
<dbReference type="InterPro" id="IPR000276">
    <property type="entry name" value="GPCR_Rhodpsn"/>
</dbReference>
<dbReference type="SUPFAM" id="SSF81321">
    <property type="entry name" value="Family A G protein-coupled receptor-like"/>
    <property type="match status" value="1"/>
</dbReference>
<dbReference type="CDD" id="cd00637">
    <property type="entry name" value="7tm_classA_rhodopsin-like"/>
    <property type="match status" value="1"/>
</dbReference>
<dbReference type="PROSITE" id="PS00675">
    <property type="entry name" value="SIGMA54_INTERACT_1"/>
    <property type="match status" value="1"/>
</dbReference>
<accession>A0A1I8FTE7</accession>
<feature type="domain" description="Fibronectin type-III" evidence="7">
    <location>
        <begin position="967"/>
        <end position="1061"/>
    </location>
</feature>
<feature type="transmembrane region" description="Helical" evidence="5">
    <location>
        <begin position="141"/>
        <end position="162"/>
    </location>
</feature>
<dbReference type="Gene3D" id="2.60.40.10">
    <property type="entry name" value="Immunoglobulins"/>
    <property type="match status" value="1"/>
</dbReference>
<evidence type="ECO:0000256" key="5">
    <source>
        <dbReference type="SAM" id="Phobius"/>
    </source>
</evidence>
<dbReference type="SUPFAM" id="SSF49265">
    <property type="entry name" value="Fibronectin type III"/>
    <property type="match status" value="1"/>
</dbReference>
<comment type="subcellular location">
    <subcellularLocation>
        <location evidence="1">Membrane</location>
    </subcellularLocation>
</comment>
<dbReference type="SUPFAM" id="SSF52540">
    <property type="entry name" value="P-loop containing nucleoside triphosphate hydrolases"/>
    <property type="match status" value="1"/>
</dbReference>
<dbReference type="Pfam" id="PF24674">
    <property type="entry name" value="MACPF_SNTX"/>
    <property type="match status" value="1"/>
</dbReference>
<evidence type="ECO:0000256" key="3">
    <source>
        <dbReference type="ARBA" id="ARBA00022989"/>
    </source>
</evidence>
<organism evidence="8 9">
    <name type="scientific">Macrostomum lignano</name>
    <dbReference type="NCBI Taxonomy" id="282301"/>
    <lineage>
        <taxon>Eukaryota</taxon>
        <taxon>Metazoa</taxon>
        <taxon>Spiralia</taxon>
        <taxon>Lophotrochozoa</taxon>
        <taxon>Platyhelminthes</taxon>
        <taxon>Rhabditophora</taxon>
        <taxon>Macrostomorpha</taxon>
        <taxon>Macrostomida</taxon>
        <taxon>Macrostomidae</taxon>
        <taxon>Macrostomum</taxon>
    </lineage>
</organism>
<dbReference type="PANTHER" id="PTHR31594">
    <property type="entry name" value="AIG1-TYPE G DOMAIN-CONTAINING PROTEIN"/>
    <property type="match status" value="1"/>
</dbReference>